<feature type="compositionally biased region" description="Polar residues" evidence="1">
    <location>
        <begin position="342"/>
        <end position="362"/>
    </location>
</feature>
<dbReference type="AlphaFoldDB" id="A0A139A0X5"/>
<feature type="compositionally biased region" description="Low complexity" evidence="1">
    <location>
        <begin position="205"/>
        <end position="221"/>
    </location>
</feature>
<gene>
    <name evidence="3" type="ORF">M427DRAFT_37370</name>
</gene>
<dbReference type="Proteomes" id="UP000070544">
    <property type="component" value="Unassembled WGS sequence"/>
</dbReference>
<protein>
    <recommendedName>
        <fullName evidence="5">Mid2 domain-containing protein</fullName>
    </recommendedName>
</protein>
<reference evidence="3 4" key="1">
    <citation type="journal article" date="2015" name="Genome Biol. Evol.">
        <title>Phylogenomic analyses indicate that early fungi evolved digesting cell walls of algal ancestors of land plants.</title>
        <authorList>
            <person name="Chang Y."/>
            <person name="Wang S."/>
            <person name="Sekimoto S."/>
            <person name="Aerts A.L."/>
            <person name="Choi C."/>
            <person name="Clum A."/>
            <person name="LaButti K.M."/>
            <person name="Lindquist E.A."/>
            <person name="Yee Ngan C."/>
            <person name="Ohm R.A."/>
            <person name="Salamov A.A."/>
            <person name="Grigoriev I.V."/>
            <person name="Spatafora J.W."/>
            <person name="Berbee M.L."/>
        </authorList>
    </citation>
    <scope>NUCLEOTIDE SEQUENCE [LARGE SCALE GENOMIC DNA]</scope>
    <source>
        <strain evidence="3 4">JEL478</strain>
    </source>
</reference>
<evidence type="ECO:0000313" key="4">
    <source>
        <dbReference type="Proteomes" id="UP000070544"/>
    </source>
</evidence>
<evidence type="ECO:0008006" key="5">
    <source>
        <dbReference type="Google" id="ProtNLM"/>
    </source>
</evidence>
<keyword evidence="2" id="KW-1133">Transmembrane helix</keyword>
<feature type="transmembrane region" description="Helical" evidence="2">
    <location>
        <begin position="231"/>
        <end position="256"/>
    </location>
</feature>
<name>A0A139A0X5_GONPJ</name>
<keyword evidence="2" id="KW-0472">Membrane</keyword>
<keyword evidence="2" id="KW-0812">Transmembrane</keyword>
<accession>A0A139A0X5</accession>
<dbReference type="OrthoDB" id="10687440at2759"/>
<feature type="compositionally biased region" description="Pro residues" evidence="1">
    <location>
        <begin position="73"/>
        <end position="96"/>
    </location>
</feature>
<organism evidence="3 4">
    <name type="scientific">Gonapodya prolifera (strain JEL478)</name>
    <name type="common">Monoblepharis prolifera</name>
    <dbReference type="NCBI Taxonomy" id="1344416"/>
    <lineage>
        <taxon>Eukaryota</taxon>
        <taxon>Fungi</taxon>
        <taxon>Fungi incertae sedis</taxon>
        <taxon>Chytridiomycota</taxon>
        <taxon>Chytridiomycota incertae sedis</taxon>
        <taxon>Monoblepharidomycetes</taxon>
        <taxon>Monoblepharidales</taxon>
        <taxon>Gonapodyaceae</taxon>
        <taxon>Gonapodya</taxon>
    </lineage>
</organism>
<feature type="region of interest" description="Disordered" evidence="1">
    <location>
        <begin position="1"/>
        <end position="42"/>
    </location>
</feature>
<proteinExistence type="predicted"/>
<feature type="region of interest" description="Disordered" evidence="1">
    <location>
        <begin position="314"/>
        <end position="362"/>
    </location>
</feature>
<sequence length="498" mass="52533">MDSPVAAFRPPREPDSRAQPSLTSPVAPVFRTSNLRYSSGNGSRGATIKLALVVFALAAGAGAAPAYRQLSNPSPPPSVQPSPQPPSPSPPPPASSPPAISTINQIISPGPAAPSAIPPLEASTTTATTSTSALSQVTSTPAIKNMHGSLLGESSWRKRVIVALHCELPGNVGDFDHINRTERRWDSGRAYSRDDTDLLTDVLPASQTTSSKPTATSSAGSLPSDNGGAGLSIPALIGIIAGAVLFVVLVTCFFACTSSRKSDVDAFERPARSRPWPQFVRDNTSSIRFGSRKGSQEEGIIVAAAAAENDVSAPLEPDSMSLSPPVPKRKSSKITGRRPFWSNGTSQGTEMSNATAQTSTVTLTPSAPITATEDHLMHATTSTPERSSLLQEEEEPGRPETPPLVRPSSRHHLQDPRRDSLTLDQILAARPPDQSARLWAQVAAQSYAIPMPHLPSPYWNAYAITHTDISTTDAFSGTNPGGKASHRINGLEVLSVRL</sequence>
<feature type="region of interest" description="Disordered" evidence="1">
    <location>
        <begin position="68"/>
        <end position="136"/>
    </location>
</feature>
<evidence type="ECO:0000256" key="2">
    <source>
        <dbReference type="SAM" id="Phobius"/>
    </source>
</evidence>
<feature type="compositionally biased region" description="Basic residues" evidence="1">
    <location>
        <begin position="327"/>
        <end position="336"/>
    </location>
</feature>
<evidence type="ECO:0000313" key="3">
    <source>
        <dbReference type="EMBL" id="KXS10430.1"/>
    </source>
</evidence>
<feature type="region of interest" description="Disordered" evidence="1">
    <location>
        <begin position="378"/>
        <end position="418"/>
    </location>
</feature>
<keyword evidence="4" id="KW-1185">Reference proteome</keyword>
<evidence type="ECO:0000256" key="1">
    <source>
        <dbReference type="SAM" id="MobiDB-lite"/>
    </source>
</evidence>
<feature type="compositionally biased region" description="Low complexity" evidence="1">
    <location>
        <begin position="106"/>
        <end position="136"/>
    </location>
</feature>
<feature type="compositionally biased region" description="Polar residues" evidence="1">
    <location>
        <begin position="379"/>
        <end position="390"/>
    </location>
</feature>
<feature type="compositionally biased region" description="Polar residues" evidence="1">
    <location>
        <begin position="31"/>
        <end position="41"/>
    </location>
</feature>
<feature type="region of interest" description="Disordered" evidence="1">
    <location>
        <begin position="204"/>
        <end position="223"/>
    </location>
</feature>
<dbReference type="EMBL" id="KQ965827">
    <property type="protein sequence ID" value="KXS10430.1"/>
    <property type="molecule type" value="Genomic_DNA"/>
</dbReference>